<sequence>MNTDQTNTSRRRIITLTLLALGVILLIILLFIFWGDADGDGNTTDSFFGALFNKEEFSSTEDPLRGGVIIGEDGVKNEDEQTLYLISQDPVVGASLSSNGTRVRYFKQAGGNLYETEFMGTNETRISNVTIPGILDVSWTPSKTYAVISFYADGELRRLYAHYTGTSTVSSGFLPSDIQTIAASLTNDTIAYTTTTGGETILFTAQPDNTAIRKIFTLPAPDFEVLWPSANSIVLKQKSSSYASSILFTLNPSSKLLTRVLSEKIGLAVLWRPGDTDFLYMDTEREGTRGSLHISSLKEHTVVDMPFFTLPEKCTWAPASKNTLFCAIPESLPNGVILPDEWWQGMVSFNDGLWRINIVTGERQQLLPARQFDAVNLFLSTDESFLFFTNKKDGSLWSLHIKPEA</sequence>
<comment type="caution">
    <text evidence="2">The sequence shown here is derived from an EMBL/GenBank/DDBJ whole genome shotgun (WGS) entry which is preliminary data.</text>
</comment>
<organism evidence="2 3">
    <name type="scientific">Candidatus Ryanbacteria bacterium RIFCSPHIGHO2_01_FULL_45_22</name>
    <dbReference type="NCBI Taxonomy" id="1802114"/>
    <lineage>
        <taxon>Bacteria</taxon>
        <taxon>Candidatus Ryaniibacteriota</taxon>
    </lineage>
</organism>
<proteinExistence type="predicted"/>
<evidence type="ECO:0000256" key="1">
    <source>
        <dbReference type="SAM" id="Phobius"/>
    </source>
</evidence>
<evidence type="ECO:0008006" key="4">
    <source>
        <dbReference type="Google" id="ProtNLM"/>
    </source>
</evidence>
<gene>
    <name evidence="2" type="ORF">A2719_04630</name>
</gene>
<dbReference type="SUPFAM" id="SSF82171">
    <property type="entry name" value="DPP6 N-terminal domain-like"/>
    <property type="match status" value="1"/>
</dbReference>
<dbReference type="STRING" id="1802114.A2719_04630"/>
<dbReference type="EMBL" id="MHNK01000004">
    <property type="protein sequence ID" value="OGZ44322.1"/>
    <property type="molecule type" value="Genomic_DNA"/>
</dbReference>
<accession>A0A1G2G2W2</accession>
<evidence type="ECO:0000313" key="3">
    <source>
        <dbReference type="Proteomes" id="UP000177480"/>
    </source>
</evidence>
<dbReference type="AlphaFoldDB" id="A0A1G2G2W2"/>
<keyword evidence="1" id="KW-1133">Transmembrane helix</keyword>
<dbReference type="Proteomes" id="UP000177480">
    <property type="component" value="Unassembled WGS sequence"/>
</dbReference>
<reference evidence="2 3" key="1">
    <citation type="journal article" date="2016" name="Nat. Commun.">
        <title>Thousands of microbial genomes shed light on interconnected biogeochemical processes in an aquifer system.</title>
        <authorList>
            <person name="Anantharaman K."/>
            <person name="Brown C.T."/>
            <person name="Hug L.A."/>
            <person name="Sharon I."/>
            <person name="Castelle C.J."/>
            <person name="Probst A.J."/>
            <person name="Thomas B.C."/>
            <person name="Singh A."/>
            <person name="Wilkins M.J."/>
            <person name="Karaoz U."/>
            <person name="Brodie E.L."/>
            <person name="Williams K.H."/>
            <person name="Hubbard S.S."/>
            <person name="Banfield J.F."/>
        </authorList>
    </citation>
    <scope>NUCLEOTIDE SEQUENCE [LARGE SCALE GENOMIC DNA]</scope>
</reference>
<evidence type="ECO:0000313" key="2">
    <source>
        <dbReference type="EMBL" id="OGZ44322.1"/>
    </source>
</evidence>
<protein>
    <recommendedName>
        <fullName evidence="4">WD40 repeat domain-containing protein</fullName>
    </recommendedName>
</protein>
<feature type="transmembrane region" description="Helical" evidence="1">
    <location>
        <begin position="12"/>
        <end position="34"/>
    </location>
</feature>
<keyword evidence="1" id="KW-0812">Transmembrane</keyword>
<name>A0A1G2G2W2_9BACT</name>
<keyword evidence="1" id="KW-0472">Membrane</keyword>